<dbReference type="AlphaFoldDB" id="A0A317U3W0"/>
<proteinExistence type="predicted"/>
<evidence type="ECO:0000313" key="2">
    <source>
        <dbReference type="EMBL" id="PWY55948.1"/>
    </source>
</evidence>
<feature type="transmembrane region" description="Helical" evidence="1">
    <location>
        <begin position="115"/>
        <end position="134"/>
    </location>
</feature>
<accession>A0A317U3W0</accession>
<dbReference type="EMBL" id="QHJG01000013">
    <property type="protein sequence ID" value="PWY55948.1"/>
    <property type="molecule type" value="Genomic_DNA"/>
</dbReference>
<keyword evidence="1" id="KW-1133">Transmembrane helix</keyword>
<comment type="caution">
    <text evidence="2">The sequence shown here is derived from an EMBL/GenBank/DDBJ whole genome shotgun (WGS) entry which is preliminary data.</text>
</comment>
<sequence>MFARFTFVGAIKYLVIQRELNEHCLILFHVYLLNIDSVDFPVYLHEGSYGEIETLFMVSFMAVSLSLITVGLNTINYTAKLSIMIDFLGSLVTIQAIVDVRLVQIALWFSVKANFLISIAIAVLSSIRVINYTLMNFDGSLSSIFYIPTLNSRFRLVYITVHSVLLRNLITGPNSKKISGLTVSSFRSLSYFIKGLNLIIKNKPNIRLSLIIN</sequence>
<dbReference type="Proteomes" id="UP000247152">
    <property type="component" value="Unassembled WGS sequence"/>
</dbReference>
<keyword evidence="1" id="KW-0812">Transmembrane</keyword>
<organism evidence="2 3">
    <name type="scientific">Legionella qingyii</name>
    <dbReference type="NCBI Taxonomy" id="2184757"/>
    <lineage>
        <taxon>Bacteria</taxon>
        <taxon>Pseudomonadati</taxon>
        <taxon>Pseudomonadota</taxon>
        <taxon>Gammaproteobacteria</taxon>
        <taxon>Legionellales</taxon>
        <taxon>Legionellaceae</taxon>
        <taxon>Legionella</taxon>
    </lineage>
</organism>
<feature type="transmembrane region" description="Helical" evidence="1">
    <location>
        <begin position="54"/>
        <end position="75"/>
    </location>
</feature>
<keyword evidence="1" id="KW-0472">Membrane</keyword>
<feature type="transmembrane region" description="Helical" evidence="1">
    <location>
        <begin position="87"/>
        <end position="109"/>
    </location>
</feature>
<gene>
    <name evidence="2" type="ORF">DGG96_09440</name>
</gene>
<evidence type="ECO:0000313" key="3">
    <source>
        <dbReference type="Proteomes" id="UP000247152"/>
    </source>
</evidence>
<reference evidence="2 3" key="1">
    <citation type="submission" date="2018-05" db="EMBL/GenBank/DDBJ databases">
        <title>Legionella qingyii sp.nov., whole genome shotgun sequence.</title>
        <authorList>
            <person name="Wu H."/>
            <person name="Zhu Q."/>
            <person name="Hu C."/>
        </authorList>
    </citation>
    <scope>NUCLEOTIDE SEQUENCE [LARGE SCALE GENOMIC DNA]</scope>
    <source>
        <strain evidence="2 3">HEB18</strain>
    </source>
</reference>
<evidence type="ECO:0000256" key="1">
    <source>
        <dbReference type="SAM" id="Phobius"/>
    </source>
</evidence>
<name>A0A317U3W0_9GAMM</name>
<protein>
    <submittedName>
        <fullName evidence="2">Uncharacterized protein</fullName>
    </submittedName>
</protein>